<dbReference type="PANTHER" id="PTHR23322:SF78">
    <property type="entry name" value="PLANT UBX DOMAIN-CONTAINING PROTEIN 16-RELATED"/>
    <property type="match status" value="1"/>
</dbReference>
<dbReference type="AlphaFoldDB" id="A0A8S2AXT9"/>
<dbReference type="InterPro" id="IPR006577">
    <property type="entry name" value="UAS"/>
</dbReference>
<evidence type="ECO:0000313" key="3">
    <source>
        <dbReference type="Proteomes" id="UP000682877"/>
    </source>
</evidence>
<accession>A0A8S2AXT9</accession>
<dbReference type="InterPro" id="IPR050730">
    <property type="entry name" value="UBX_domain-protein"/>
</dbReference>
<dbReference type="Gene3D" id="3.40.30.10">
    <property type="entry name" value="Glutaredoxin"/>
    <property type="match status" value="1"/>
</dbReference>
<evidence type="ECO:0000259" key="1">
    <source>
        <dbReference type="SMART" id="SM00594"/>
    </source>
</evidence>
<dbReference type="CDD" id="cd02958">
    <property type="entry name" value="UAS"/>
    <property type="match status" value="1"/>
</dbReference>
<dbReference type="GO" id="GO:0005634">
    <property type="term" value="C:nucleus"/>
    <property type="evidence" value="ECO:0007669"/>
    <property type="project" value="TreeGrafter"/>
</dbReference>
<protein>
    <recommendedName>
        <fullName evidence="1">UAS domain-containing protein</fullName>
    </recommendedName>
</protein>
<evidence type="ECO:0000313" key="2">
    <source>
        <dbReference type="EMBL" id="CAE6197271.1"/>
    </source>
</evidence>
<dbReference type="Proteomes" id="UP000682877">
    <property type="component" value="Chromosome 7"/>
</dbReference>
<dbReference type="GO" id="GO:0043130">
    <property type="term" value="F:ubiquitin binding"/>
    <property type="evidence" value="ECO:0007669"/>
    <property type="project" value="TreeGrafter"/>
</dbReference>
<dbReference type="GO" id="GO:0043161">
    <property type="term" value="P:proteasome-mediated ubiquitin-dependent protein catabolic process"/>
    <property type="evidence" value="ECO:0007669"/>
    <property type="project" value="TreeGrafter"/>
</dbReference>
<gene>
    <name evidence="2" type="ORF">AARE701A_LOCUS19504</name>
</gene>
<dbReference type="SUPFAM" id="SSF52833">
    <property type="entry name" value="Thioredoxin-like"/>
    <property type="match status" value="1"/>
</dbReference>
<dbReference type="InterPro" id="IPR036249">
    <property type="entry name" value="Thioredoxin-like_sf"/>
</dbReference>
<feature type="domain" description="UAS" evidence="1">
    <location>
        <begin position="20"/>
        <end position="144"/>
    </location>
</feature>
<name>A0A8S2AXT9_ARAAE</name>
<organism evidence="2 3">
    <name type="scientific">Arabidopsis arenosa</name>
    <name type="common">Sand rock-cress</name>
    <name type="synonym">Cardaminopsis arenosa</name>
    <dbReference type="NCBI Taxonomy" id="38785"/>
    <lineage>
        <taxon>Eukaryota</taxon>
        <taxon>Viridiplantae</taxon>
        <taxon>Streptophyta</taxon>
        <taxon>Embryophyta</taxon>
        <taxon>Tracheophyta</taxon>
        <taxon>Spermatophyta</taxon>
        <taxon>Magnoliopsida</taxon>
        <taxon>eudicotyledons</taxon>
        <taxon>Gunneridae</taxon>
        <taxon>Pentapetalae</taxon>
        <taxon>rosids</taxon>
        <taxon>malvids</taxon>
        <taxon>Brassicales</taxon>
        <taxon>Brassicaceae</taxon>
        <taxon>Camelineae</taxon>
        <taxon>Arabidopsis</taxon>
    </lineage>
</organism>
<dbReference type="EMBL" id="LR999457">
    <property type="protein sequence ID" value="CAE6197271.1"/>
    <property type="molecule type" value="Genomic_DNA"/>
</dbReference>
<dbReference type="PANTHER" id="PTHR23322">
    <property type="entry name" value="FAS-ASSOCIATED PROTEIN"/>
    <property type="match status" value="1"/>
</dbReference>
<keyword evidence="3" id="KW-1185">Reference proteome</keyword>
<proteinExistence type="predicted"/>
<reference evidence="2" key="1">
    <citation type="submission" date="2021-01" db="EMBL/GenBank/DDBJ databases">
        <authorList>
            <person name="Bezrukov I."/>
        </authorList>
    </citation>
    <scope>NUCLEOTIDE SEQUENCE</scope>
</reference>
<dbReference type="Pfam" id="PF13899">
    <property type="entry name" value="Thioredoxin_7"/>
    <property type="match status" value="1"/>
</dbReference>
<sequence length="180" mass="20402">MYHTSSVTVCPNDIWDSGSRLSSLYRPPLNLLFNGSFEDAKSTSSREDLWLLVNLQSTTEFASHTLNRDLWSNNVVSHAIESRFILWQVYDHTNEGKKISTLYEIDTTPPVVLLIDPITGQKMRTWSGMIEAHYFLEDLMIYIDAGPCQQIASLTSNHVDQEKASLCCSFGYLIELVSGF</sequence>
<dbReference type="SMART" id="SM00594">
    <property type="entry name" value="UAS"/>
    <property type="match status" value="1"/>
</dbReference>